<dbReference type="RefSeq" id="WP_100456813.1">
    <property type="nucleotide sequence ID" value="NZ_UHID01000001.1"/>
</dbReference>
<dbReference type="Proteomes" id="UP000254150">
    <property type="component" value="Unassembled WGS sequence"/>
</dbReference>
<reference evidence="1 2" key="1">
    <citation type="submission" date="2018-06" db="EMBL/GenBank/DDBJ databases">
        <authorList>
            <consortium name="Pathogen Informatics"/>
            <person name="Doyle S."/>
        </authorList>
    </citation>
    <scope>NUCLEOTIDE SEQUENCE [LARGE SCALE GENOMIC DNA]</scope>
    <source>
        <strain evidence="1 2">NCTC7807</strain>
    </source>
</reference>
<gene>
    <name evidence="1" type="ORF">NCTC7807_00692</name>
</gene>
<organism evidence="1 2">
    <name type="scientific">Streptomyces griseus</name>
    <dbReference type="NCBI Taxonomy" id="1911"/>
    <lineage>
        <taxon>Bacteria</taxon>
        <taxon>Bacillati</taxon>
        <taxon>Actinomycetota</taxon>
        <taxon>Actinomycetes</taxon>
        <taxon>Kitasatosporales</taxon>
        <taxon>Streptomycetaceae</taxon>
        <taxon>Streptomyces</taxon>
    </lineage>
</organism>
<protein>
    <submittedName>
        <fullName evidence="1">Uncharacterized protein</fullName>
    </submittedName>
</protein>
<sequence>MDHVERARTETVAHYRALDEHAAFRQHFRHADEDGNLWYFEAVPDRGELVVVRQAELTPSGRLLRYDWRHLEDEHGFLTDQPIDLAEDPVEVIAAEEFRRVWTG</sequence>
<dbReference type="AlphaFoldDB" id="A0A380MQA2"/>
<name>A0A380MQA2_STRGR</name>
<evidence type="ECO:0000313" key="1">
    <source>
        <dbReference type="EMBL" id="SUO94083.1"/>
    </source>
</evidence>
<dbReference type="EMBL" id="UHID01000001">
    <property type="protein sequence ID" value="SUO94083.1"/>
    <property type="molecule type" value="Genomic_DNA"/>
</dbReference>
<evidence type="ECO:0000313" key="2">
    <source>
        <dbReference type="Proteomes" id="UP000254150"/>
    </source>
</evidence>
<proteinExistence type="predicted"/>
<accession>A0A380MQA2</accession>